<comment type="similarity">
    <text evidence="2">Belongs to the etk/wzc family.</text>
</comment>
<evidence type="ECO:0000256" key="1">
    <source>
        <dbReference type="ARBA" id="ARBA00004429"/>
    </source>
</evidence>
<dbReference type="InterPro" id="IPR005702">
    <property type="entry name" value="Wzc-like_C"/>
</dbReference>
<keyword evidence="4" id="KW-0997">Cell inner membrane</keyword>
<feature type="domain" description="Polysaccharide chain length determinant N-terminal" evidence="16">
    <location>
        <begin position="11"/>
        <end position="102"/>
    </location>
</feature>
<evidence type="ECO:0000259" key="18">
    <source>
        <dbReference type="Pfam" id="PF13807"/>
    </source>
</evidence>
<dbReference type="GO" id="GO:0004713">
    <property type="term" value="F:protein tyrosine kinase activity"/>
    <property type="evidence" value="ECO:0007669"/>
    <property type="project" value="UniProtKB-KW"/>
</dbReference>
<keyword evidence="10 15" id="KW-1133">Transmembrane helix</keyword>
<dbReference type="PANTHER" id="PTHR32309:SF32">
    <property type="entry name" value="TYROSINE-PROTEIN KINASE ETK-RELATED"/>
    <property type="match status" value="1"/>
</dbReference>
<keyword evidence="7" id="KW-0547">Nucleotide-binding</keyword>
<evidence type="ECO:0000256" key="8">
    <source>
        <dbReference type="ARBA" id="ARBA00022777"/>
    </source>
</evidence>
<evidence type="ECO:0000313" key="20">
    <source>
        <dbReference type="Proteomes" id="UP000295212"/>
    </source>
</evidence>
<keyword evidence="3" id="KW-1003">Cell membrane</keyword>
<evidence type="ECO:0000259" key="16">
    <source>
        <dbReference type="Pfam" id="PF02706"/>
    </source>
</evidence>
<evidence type="ECO:0000313" key="19">
    <source>
        <dbReference type="EMBL" id="TDR57289.1"/>
    </source>
</evidence>
<feature type="transmembrane region" description="Helical" evidence="15">
    <location>
        <begin position="26"/>
        <end position="45"/>
    </location>
</feature>
<protein>
    <submittedName>
        <fullName evidence="19">Tyrosine-protein kinase Etk/Wzc</fullName>
    </submittedName>
</protein>
<evidence type="ECO:0000256" key="2">
    <source>
        <dbReference type="ARBA" id="ARBA00008883"/>
    </source>
</evidence>
<evidence type="ECO:0000259" key="17">
    <source>
        <dbReference type="Pfam" id="PF13614"/>
    </source>
</evidence>
<dbReference type="Proteomes" id="UP000295212">
    <property type="component" value="Unassembled WGS sequence"/>
</dbReference>
<keyword evidence="12" id="KW-0829">Tyrosine-protein kinase</keyword>
<reference evidence="19 20" key="1">
    <citation type="submission" date="2019-03" db="EMBL/GenBank/DDBJ databases">
        <title>Genomic Encyclopedia of Type Strains, Phase III (KMG-III): the genomes of soil and plant-associated and newly described type strains.</title>
        <authorList>
            <person name="Whitman W."/>
        </authorList>
    </citation>
    <scope>NUCLEOTIDE SEQUENCE [LARGE SCALE GENOMIC DNA]</scope>
    <source>
        <strain evidence="19 20">CECT 5797</strain>
    </source>
</reference>
<evidence type="ECO:0000256" key="12">
    <source>
        <dbReference type="ARBA" id="ARBA00023137"/>
    </source>
</evidence>
<dbReference type="RefSeq" id="WP_133633891.1">
    <property type="nucleotide sequence ID" value="NZ_SNZJ01000001.1"/>
</dbReference>
<keyword evidence="11 15" id="KW-0472">Membrane</keyword>
<dbReference type="InterPro" id="IPR050445">
    <property type="entry name" value="Bact_polysacc_biosynth/exp"/>
</dbReference>
<dbReference type="AlphaFoldDB" id="A0A4R6ZY84"/>
<comment type="catalytic activity">
    <reaction evidence="13">
        <text>L-tyrosyl-[protein] + ATP = O-phospho-L-tyrosyl-[protein] + ADP + H(+)</text>
        <dbReference type="Rhea" id="RHEA:10596"/>
        <dbReference type="Rhea" id="RHEA-COMP:10136"/>
        <dbReference type="Rhea" id="RHEA-COMP:20101"/>
        <dbReference type="ChEBI" id="CHEBI:15378"/>
        <dbReference type="ChEBI" id="CHEBI:30616"/>
        <dbReference type="ChEBI" id="CHEBI:46858"/>
        <dbReference type="ChEBI" id="CHEBI:61978"/>
        <dbReference type="ChEBI" id="CHEBI:456216"/>
    </reaction>
</comment>
<keyword evidence="8 19" id="KW-0418">Kinase</keyword>
<dbReference type="CDD" id="cd05387">
    <property type="entry name" value="BY-kinase"/>
    <property type="match status" value="1"/>
</dbReference>
<gene>
    <name evidence="19" type="ORF">DFP85_101104</name>
</gene>
<evidence type="ECO:0000256" key="5">
    <source>
        <dbReference type="ARBA" id="ARBA00022679"/>
    </source>
</evidence>
<organism evidence="19 20">
    <name type="scientific">Halomonas ventosae</name>
    <dbReference type="NCBI Taxonomy" id="229007"/>
    <lineage>
        <taxon>Bacteria</taxon>
        <taxon>Pseudomonadati</taxon>
        <taxon>Pseudomonadota</taxon>
        <taxon>Gammaproteobacteria</taxon>
        <taxon>Oceanospirillales</taxon>
        <taxon>Halomonadaceae</taxon>
        <taxon>Halomonas</taxon>
    </lineage>
</organism>
<feature type="domain" description="AAA" evidence="17">
    <location>
        <begin position="591"/>
        <end position="704"/>
    </location>
</feature>
<evidence type="ECO:0000256" key="13">
    <source>
        <dbReference type="ARBA" id="ARBA00053015"/>
    </source>
</evidence>
<dbReference type="InterPro" id="IPR003856">
    <property type="entry name" value="LPS_length_determ_N"/>
</dbReference>
<dbReference type="OrthoDB" id="9775724at2"/>
<evidence type="ECO:0000256" key="7">
    <source>
        <dbReference type="ARBA" id="ARBA00022741"/>
    </source>
</evidence>
<dbReference type="EMBL" id="SNZJ01000001">
    <property type="protein sequence ID" value="TDR57289.1"/>
    <property type="molecule type" value="Genomic_DNA"/>
</dbReference>
<dbReference type="SUPFAM" id="SSF52540">
    <property type="entry name" value="P-loop containing nucleoside triphosphate hydrolases"/>
    <property type="match status" value="1"/>
</dbReference>
<evidence type="ECO:0000256" key="11">
    <source>
        <dbReference type="ARBA" id="ARBA00023136"/>
    </source>
</evidence>
<sequence>MKNSVNQHYAEIDLGRLFGLLMDHKWLIIFITFLFFVFGAIYATLATPIYRGDALVQVERRASVNPLEQMSAVARGDERESSTAAEVQILKSRMVLGRVVDRLGLDTEVVPKALPLIGSYVHRMDIPRPSFANNDFVLAGSLPDFLQKYAPFPDFLQEHIRLPSFLQTQSVVWGGEELELGRLEVADYLRGTPIILTTGEDGHYSLSLGGKTPRDVGESQVGEIVNFLDGDIKLRIASLEAPVGAQFTLLKHSRALAIRNLANRFDVAEVGGSRDASTGMLKLMLTGVNREEIQRSLNAVAETFLNQNVQRQSAEVDESLAFLEEQAPALRAQLRSAEDSLNEYRSNQHSVDLTSEAQAAIEQFIQLDSQLNELEFKEAELAQRFTKNHPAYQSLLRQKRHLESERAELNDRVDDLPEAQQEVVRRTRDVEVTQAIYVNVLNRMQELQVARAGTIGNVRIIDHAQVDARPIEPKKPRVVMLSTMLGGMLAVSLVLVRGVLNRGVELPEQLEEAELPVYATVPFSNEQKKLVKRVKHRRDRHAFDVMEDLLAERVPTDIAVESLRSLRTSLHFAMLEKKDNRLVITSPTPNIGKSFISANLAAICAQAGQRVLLVDADMRRGHLHHLFNDRSHGGLSELLVGDSHSHDIIRHSGVEGLDYISRGRVPPNPSELLMTSSFSHFCDEVSELYDLVIFDTPPVLAVTDSSVIGALCGTSLLVVRFQVNPVREVLLAVKQLEKSGVKVSGAILNAIERKAANRYGYSYGYNYKYK</sequence>
<proteinExistence type="inferred from homology"/>
<dbReference type="GO" id="GO:0042802">
    <property type="term" value="F:identical protein binding"/>
    <property type="evidence" value="ECO:0007669"/>
    <property type="project" value="UniProtKB-ARBA"/>
</dbReference>
<evidence type="ECO:0000256" key="3">
    <source>
        <dbReference type="ARBA" id="ARBA00022475"/>
    </source>
</evidence>
<feature type="coiled-coil region" evidence="14">
    <location>
        <begin position="306"/>
        <end position="347"/>
    </location>
</feature>
<evidence type="ECO:0000256" key="10">
    <source>
        <dbReference type="ARBA" id="ARBA00022989"/>
    </source>
</evidence>
<dbReference type="Pfam" id="PF13807">
    <property type="entry name" value="GNVR"/>
    <property type="match status" value="1"/>
</dbReference>
<keyword evidence="9" id="KW-0067">ATP-binding</keyword>
<dbReference type="Pfam" id="PF23607">
    <property type="entry name" value="WZC_N"/>
    <property type="match status" value="1"/>
</dbReference>
<dbReference type="Pfam" id="PF02706">
    <property type="entry name" value="Wzz"/>
    <property type="match status" value="1"/>
</dbReference>
<dbReference type="GO" id="GO:0005886">
    <property type="term" value="C:plasma membrane"/>
    <property type="evidence" value="ECO:0007669"/>
    <property type="project" value="UniProtKB-SubCell"/>
</dbReference>
<evidence type="ECO:0000256" key="6">
    <source>
        <dbReference type="ARBA" id="ARBA00022692"/>
    </source>
</evidence>
<keyword evidence="14" id="KW-0175">Coiled coil</keyword>
<dbReference type="GO" id="GO:0005524">
    <property type="term" value="F:ATP binding"/>
    <property type="evidence" value="ECO:0007669"/>
    <property type="project" value="UniProtKB-KW"/>
</dbReference>
<dbReference type="InterPro" id="IPR025669">
    <property type="entry name" value="AAA_dom"/>
</dbReference>
<keyword evidence="5" id="KW-0808">Transferase</keyword>
<keyword evidence="6 15" id="KW-0812">Transmembrane</keyword>
<evidence type="ECO:0000256" key="4">
    <source>
        <dbReference type="ARBA" id="ARBA00022519"/>
    </source>
</evidence>
<dbReference type="NCBIfam" id="TIGR01007">
    <property type="entry name" value="eps_fam"/>
    <property type="match status" value="1"/>
</dbReference>
<dbReference type="InterPro" id="IPR032807">
    <property type="entry name" value="GNVR"/>
</dbReference>
<evidence type="ECO:0000256" key="15">
    <source>
        <dbReference type="SAM" id="Phobius"/>
    </source>
</evidence>
<accession>A0A4R6ZY84</accession>
<dbReference type="Pfam" id="PF13614">
    <property type="entry name" value="AAA_31"/>
    <property type="match status" value="1"/>
</dbReference>
<comment type="caution">
    <text evidence="19">The sequence shown here is derived from an EMBL/GenBank/DDBJ whole genome shotgun (WGS) entry which is preliminary data.</text>
</comment>
<dbReference type="FunFam" id="3.40.50.300:FF:000527">
    <property type="entry name" value="Tyrosine-protein kinase etk"/>
    <property type="match status" value="1"/>
</dbReference>
<dbReference type="Gene3D" id="3.40.50.300">
    <property type="entry name" value="P-loop containing nucleotide triphosphate hydrolases"/>
    <property type="match status" value="1"/>
</dbReference>
<name>A0A4R6ZY84_9GAMM</name>
<evidence type="ECO:0000256" key="9">
    <source>
        <dbReference type="ARBA" id="ARBA00022840"/>
    </source>
</evidence>
<comment type="subcellular location">
    <subcellularLocation>
        <location evidence="1">Cell inner membrane</location>
        <topology evidence="1">Multi-pass membrane protein</topology>
    </subcellularLocation>
</comment>
<dbReference type="PANTHER" id="PTHR32309">
    <property type="entry name" value="TYROSINE-PROTEIN KINASE"/>
    <property type="match status" value="1"/>
</dbReference>
<evidence type="ECO:0000256" key="14">
    <source>
        <dbReference type="SAM" id="Coils"/>
    </source>
</evidence>
<feature type="domain" description="Tyrosine-protein kinase G-rich" evidence="18">
    <location>
        <begin position="419"/>
        <end position="497"/>
    </location>
</feature>
<dbReference type="InterPro" id="IPR027417">
    <property type="entry name" value="P-loop_NTPase"/>
</dbReference>